<evidence type="ECO:0000256" key="4">
    <source>
        <dbReference type="ARBA" id="ARBA00026118"/>
    </source>
</evidence>
<dbReference type="PRINTS" id="PR00081">
    <property type="entry name" value="GDHRDH"/>
</dbReference>
<dbReference type="PANTHER" id="PTHR43963">
    <property type="entry name" value="CARBONYL REDUCTASE 1-RELATED"/>
    <property type="match status" value="1"/>
</dbReference>
<dbReference type="AlphaFoldDB" id="A0AAN0J1I5"/>
<gene>
    <name evidence="6" type="primary">100637791</name>
</gene>
<dbReference type="EnsemblMetazoa" id="XM_019995048.1">
    <property type="protein sequence ID" value="XP_019850607.1"/>
    <property type="gene ID" value="LOC100637791"/>
</dbReference>
<organism evidence="6 7">
    <name type="scientific">Amphimedon queenslandica</name>
    <name type="common">Sponge</name>
    <dbReference type="NCBI Taxonomy" id="400682"/>
    <lineage>
        <taxon>Eukaryota</taxon>
        <taxon>Metazoa</taxon>
        <taxon>Porifera</taxon>
        <taxon>Demospongiae</taxon>
        <taxon>Heteroscleromorpha</taxon>
        <taxon>Haplosclerida</taxon>
        <taxon>Niphatidae</taxon>
        <taxon>Amphimedon</taxon>
    </lineage>
</organism>
<dbReference type="PANTHER" id="PTHR43963:SF4">
    <property type="entry name" value="CARBONYL REDUCTASE (NADPH)"/>
    <property type="match status" value="1"/>
</dbReference>
<name>A0AAN0J1I5_AMPQE</name>
<sequence>MASKRVAVVTGSNKGIGLAIVRSLCKKFDGDVILTSRDEGRGKEAVKQLKEKESLNPVYHQLDITNAQSIEGLVTFVKDTYGGLDVLINNAGIAYKSASTAPDLEQATVTMATNFTATLNISRAFFPLLRPGARVVNVASFTGKLSKYGPAVKAKFTDPNLTQAGLVSLMEEYISVIREGKASELGWNNTKYGTSKTAVIALSKIHAKELAASDKEDILVNSCCPGWVKMDMAGDRAPLTPDEGAVTPVTCALLPPGSPNGEFWRDQKVSEW</sequence>
<proteinExistence type="inferred from homology"/>
<evidence type="ECO:0000313" key="6">
    <source>
        <dbReference type="EnsemblMetazoa" id="XP_019850607.1"/>
    </source>
</evidence>
<evidence type="ECO:0000256" key="2">
    <source>
        <dbReference type="ARBA" id="ARBA00022857"/>
    </source>
</evidence>
<accession>A0AAN0J1I5</accession>
<dbReference type="Proteomes" id="UP000007879">
    <property type="component" value="Unassembled WGS sequence"/>
</dbReference>
<evidence type="ECO:0000256" key="5">
    <source>
        <dbReference type="RuleBase" id="RU000363"/>
    </source>
</evidence>
<dbReference type="CDD" id="cd05324">
    <property type="entry name" value="carb_red_PTCR-like_SDR_c"/>
    <property type="match status" value="1"/>
</dbReference>
<dbReference type="Gene3D" id="3.40.50.720">
    <property type="entry name" value="NAD(P)-binding Rossmann-like Domain"/>
    <property type="match status" value="1"/>
</dbReference>
<dbReference type="GO" id="GO:0004090">
    <property type="term" value="F:carbonyl reductase (NADPH) activity"/>
    <property type="evidence" value="ECO:0007669"/>
    <property type="project" value="UniProtKB-EC"/>
</dbReference>
<protein>
    <recommendedName>
        <fullName evidence="4">carbonyl reductase (NADPH)</fullName>
        <ecNumber evidence="4">1.1.1.184</ecNumber>
    </recommendedName>
</protein>
<reference evidence="7" key="1">
    <citation type="journal article" date="2010" name="Nature">
        <title>The Amphimedon queenslandica genome and the evolution of animal complexity.</title>
        <authorList>
            <person name="Srivastava M."/>
            <person name="Simakov O."/>
            <person name="Chapman J."/>
            <person name="Fahey B."/>
            <person name="Gauthier M.E."/>
            <person name="Mitros T."/>
            <person name="Richards G.S."/>
            <person name="Conaco C."/>
            <person name="Dacre M."/>
            <person name="Hellsten U."/>
            <person name="Larroux C."/>
            <person name="Putnam N.H."/>
            <person name="Stanke M."/>
            <person name="Adamska M."/>
            <person name="Darling A."/>
            <person name="Degnan S.M."/>
            <person name="Oakley T.H."/>
            <person name="Plachetzki D.C."/>
            <person name="Zhai Y."/>
            <person name="Adamski M."/>
            <person name="Calcino A."/>
            <person name="Cummins S.F."/>
            <person name="Goodstein D.M."/>
            <person name="Harris C."/>
            <person name="Jackson D.J."/>
            <person name="Leys S.P."/>
            <person name="Shu S."/>
            <person name="Woodcroft B.J."/>
            <person name="Vervoort M."/>
            <person name="Kosik K.S."/>
            <person name="Manning G."/>
            <person name="Degnan B.M."/>
            <person name="Rokhsar D.S."/>
        </authorList>
    </citation>
    <scope>NUCLEOTIDE SEQUENCE [LARGE SCALE GENOMIC DNA]</scope>
</reference>
<keyword evidence="3" id="KW-0560">Oxidoreductase</keyword>
<keyword evidence="2" id="KW-0521">NADP</keyword>
<comment type="similarity">
    <text evidence="1 5">Belongs to the short-chain dehydrogenases/reductases (SDR) family.</text>
</comment>
<dbReference type="SUPFAM" id="SSF51735">
    <property type="entry name" value="NAD(P)-binding Rossmann-fold domains"/>
    <property type="match status" value="1"/>
</dbReference>
<dbReference type="InterPro" id="IPR045313">
    <property type="entry name" value="CBR1-like"/>
</dbReference>
<evidence type="ECO:0000256" key="3">
    <source>
        <dbReference type="ARBA" id="ARBA00023002"/>
    </source>
</evidence>
<evidence type="ECO:0000313" key="7">
    <source>
        <dbReference type="Proteomes" id="UP000007879"/>
    </source>
</evidence>
<dbReference type="PRINTS" id="PR00080">
    <property type="entry name" value="SDRFAMILY"/>
</dbReference>
<keyword evidence="7" id="KW-1185">Reference proteome</keyword>
<evidence type="ECO:0000256" key="1">
    <source>
        <dbReference type="ARBA" id="ARBA00006484"/>
    </source>
</evidence>
<dbReference type="InterPro" id="IPR002347">
    <property type="entry name" value="SDR_fam"/>
</dbReference>
<reference evidence="6" key="2">
    <citation type="submission" date="2024-06" db="UniProtKB">
        <authorList>
            <consortium name="EnsemblMetazoa"/>
        </authorList>
    </citation>
    <scope>IDENTIFICATION</scope>
</reference>
<dbReference type="Pfam" id="PF00106">
    <property type="entry name" value="adh_short"/>
    <property type="match status" value="2"/>
</dbReference>
<dbReference type="EC" id="1.1.1.184" evidence="4"/>
<dbReference type="InterPro" id="IPR036291">
    <property type="entry name" value="NAD(P)-bd_dom_sf"/>
</dbReference>